<organism evidence="3 4">
    <name type="scientific">Shewanella jiangmenensis</name>
    <dbReference type="NCBI Taxonomy" id="2837387"/>
    <lineage>
        <taxon>Bacteria</taxon>
        <taxon>Pseudomonadati</taxon>
        <taxon>Pseudomonadota</taxon>
        <taxon>Gammaproteobacteria</taxon>
        <taxon>Alteromonadales</taxon>
        <taxon>Shewanellaceae</taxon>
        <taxon>Shewanella</taxon>
    </lineage>
</organism>
<dbReference type="GO" id="GO:0008237">
    <property type="term" value="F:metallopeptidase activity"/>
    <property type="evidence" value="ECO:0007669"/>
    <property type="project" value="UniProtKB-KW"/>
</dbReference>
<feature type="domain" description="SprT-like" evidence="2">
    <location>
        <begin position="45"/>
        <end position="193"/>
    </location>
</feature>
<evidence type="ECO:0000256" key="1">
    <source>
        <dbReference type="SAM" id="MobiDB-lite"/>
    </source>
</evidence>
<reference evidence="3 4" key="1">
    <citation type="submission" date="2021-05" db="EMBL/GenBank/DDBJ databases">
        <title>Shewanella sp. JM162201.</title>
        <authorList>
            <person name="Xu S."/>
            <person name="Li A."/>
        </authorList>
    </citation>
    <scope>NUCLEOTIDE SEQUENCE [LARGE SCALE GENOMIC DNA]</scope>
    <source>
        <strain evidence="3 4">JM162201</strain>
    </source>
</reference>
<keyword evidence="3" id="KW-0482">Metalloprotease</keyword>
<gene>
    <name evidence="3" type="ORF">KJI95_06830</name>
</gene>
<keyword evidence="4" id="KW-1185">Reference proteome</keyword>
<comment type="caution">
    <text evidence="3">The sequence shown here is derived from an EMBL/GenBank/DDBJ whole genome shotgun (WGS) entry which is preliminary data.</text>
</comment>
<keyword evidence="3" id="KW-0378">Hydrolase</keyword>
<evidence type="ECO:0000313" key="3">
    <source>
        <dbReference type="EMBL" id="MBT1444238.1"/>
    </source>
</evidence>
<dbReference type="SMART" id="SM00731">
    <property type="entry name" value="SprT"/>
    <property type="match status" value="1"/>
</dbReference>
<dbReference type="Proteomes" id="UP001195903">
    <property type="component" value="Unassembled WGS sequence"/>
</dbReference>
<dbReference type="InterPro" id="IPR006640">
    <property type="entry name" value="SprT-like_domain"/>
</dbReference>
<dbReference type="Pfam" id="PF10263">
    <property type="entry name" value="SprT-like"/>
    <property type="match status" value="1"/>
</dbReference>
<feature type="compositionally biased region" description="Polar residues" evidence="1">
    <location>
        <begin position="29"/>
        <end position="39"/>
    </location>
</feature>
<dbReference type="NCBIfam" id="NF003421">
    <property type="entry name" value="PRK04860.1"/>
    <property type="match status" value="1"/>
</dbReference>
<sequence length="198" mass="22401">MFSPFKRSASSLKKSVSAPRRAAPRKTVATESMAPTSPAQEEAQLQLERACLRAEASLGIMLMRPTLRFDIRGKTAGMAYFELNLIRLNPTLLEQNPDNFFTEVIPHELCHLLAYKLYGRVKPHGSEWQQLMRRVFGLSPRTTHNLDTSAVSRSINYRCGCGEVALSVRRHNKVVRNQTRYLCRKCGEYLKSTVTDAA</sequence>
<dbReference type="EMBL" id="JAHEPS010000002">
    <property type="protein sequence ID" value="MBT1444238.1"/>
    <property type="molecule type" value="Genomic_DNA"/>
</dbReference>
<protein>
    <submittedName>
        <fullName evidence="3">SprT family zinc-dependent metalloprotease</fullName>
    </submittedName>
</protein>
<accession>A0ABS5V5B1</accession>
<proteinExistence type="predicted"/>
<evidence type="ECO:0000259" key="2">
    <source>
        <dbReference type="SMART" id="SM00731"/>
    </source>
</evidence>
<feature type="region of interest" description="Disordered" evidence="1">
    <location>
        <begin position="1"/>
        <end position="40"/>
    </location>
</feature>
<dbReference type="PANTHER" id="PTHR38773">
    <property type="entry name" value="PROTEIN SPRT"/>
    <property type="match status" value="1"/>
</dbReference>
<evidence type="ECO:0000313" key="4">
    <source>
        <dbReference type="Proteomes" id="UP001195903"/>
    </source>
</evidence>
<dbReference type="PANTHER" id="PTHR38773:SF1">
    <property type="entry name" value="PROTEIN SPRT"/>
    <property type="match status" value="1"/>
</dbReference>
<keyword evidence="3" id="KW-0645">Protease</keyword>
<name>A0ABS5V5B1_9GAMM</name>